<evidence type="ECO:0008006" key="4">
    <source>
        <dbReference type="Google" id="ProtNLM"/>
    </source>
</evidence>
<reference evidence="2 3" key="1">
    <citation type="submission" date="2019-07" db="EMBL/GenBank/DDBJ databases">
        <title>Genomic Encyclopedia of Archaeal and Bacterial Type Strains, Phase II (KMG-II): from individual species to whole genera.</title>
        <authorList>
            <person name="Goeker M."/>
        </authorList>
    </citation>
    <scope>NUCLEOTIDE SEQUENCE [LARGE SCALE GENOMIC DNA]</scope>
    <source>
        <strain evidence="2 3">DSM 46842</strain>
    </source>
</reference>
<keyword evidence="1" id="KW-0732">Signal</keyword>
<feature type="chain" id="PRO_5024438256" description="Exo-alpha-sialidase" evidence="1">
    <location>
        <begin position="37"/>
        <end position="297"/>
    </location>
</feature>
<gene>
    <name evidence="2" type="ORF">BD833_104346</name>
</gene>
<feature type="signal peptide" evidence="1">
    <location>
        <begin position="1"/>
        <end position="36"/>
    </location>
</feature>
<name>A0A5S5CXX5_9ACTN</name>
<dbReference type="PROSITE" id="PS51257">
    <property type="entry name" value="PROKAR_LIPOPROTEIN"/>
    <property type="match status" value="1"/>
</dbReference>
<evidence type="ECO:0000256" key="1">
    <source>
        <dbReference type="SAM" id="SignalP"/>
    </source>
</evidence>
<dbReference type="NCBIfam" id="NF045728">
    <property type="entry name" value="glycosyl_F510_1955"/>
    <property type="match status" value="1"/>
</dbReference>
<accession>A0A5S5CXX5</accession>
<proteinExistence type="predicted"/>
<dbReference type="Proteomes" id="UP000322499">
    <property type="component" value="Unassembled WGS sequence"/>
</dbReference>
<keyword evidence="3" id="KW-1185">Reference proteome</keyword>
<dbReference type="EMBL" id="VNHW01000004">
    <property type="protein sequence ID" value="TYP88637.1"/>
    <property type="molecule type" value="Genomic_DNA"/>
</dbReference>
<dbReference type="InterPro" id="IPR054817">
    <property type="entry name" value="Glycosyl_F510_1955-like"/>
</dbReference>
<protein>
    <recommendedName>
        <fullName evidence="4">Exo-alpha-sialidase</fullName>
    </recommendedName>
</protein>
<comment type="caution">
    <text evidence="2">The sequence shown here is derived from an EMBL/GenBank/DDBJ whole genome shotgun (WGS) entry which is preliminary data.</text>
</comment>
<organism evidence="2 3">
    <name type="scientific">Blastococcus xanthinilyticus</name>
    <dbReference type="NCBI Taxonomy" id="1564164"/>
    <lineage>
        <taxon>Bacteria</taxon>
        <taxon>Bacillati</taxon>
        <taxon>Actinomycetota</taxon>
        <taxon>Actinomycetes</taxon>
        <taxon>Geodermatophilales</taxon>
        <taxon>Geodermatophilaceae</taxon>
        <taxon>Blastococcus</taxon>
    </lineage>
</organism>
<evidence type="ECO:0000313" key="2">
    <source>
        <dbReference type="EMBL" id="TYP88637.1"/>
    </source>
</evidence>
<sequence>MTDKYSLAGMLRRPLAVTAAAAATALLVAGCTSSSAQSEAEATGATAGMLPSSHIHGVAIDPADGRLLLATHDGLFEVGDDGESTHIGPVIDLMGFAVRGPGHFLASGHPGPDVDLPEPVGLIESTDGGRTWEARSRQGESDFHALTVSDAGVLGYDGSLVRSADGDEWEQLLIPAAPASLAAAPDGRTVLATTQQGLLSSLDSGGSWVRNDGAPLLQVVDWADDGMNVAGVDPSGSVWTSADGAMTWQPGPRLGSPPQAVAASSSAEGSLRIAVVTTTALVESDDGGLTFDVVLQD</sequence>
<dbReference type="RefSeq" id="WP_243737536.1">
    <property type="nucleotide sequence ID" value="NZ_VNHW01000004.1"/>
</dbReference>
<evidence type="ECO:0000313" key="3">
    <source>
        <dbReference type="Proteomes" id="UP000322499"/>
    </source>
</evidence>
<dbReference type="AlphaFoldDB" id="A0A5S5CXX5"/>
<dbReference type="InterPro" id="IPR015943">
    <property type="entry name" value="WD40/YVTN_repeat-like_dom_sf"/>
</dbReference>
<dbReference type="Gene3D" id="2.130.10.10">
    <property type="entry name" value="YVTN repeat-like/Quinoprotein amine dehydrogenase"/>
    <property type="match status" value="1"/>
</dbReference>
<dbReference type="SUPFAM" id="SSF110296">
    <property type="entry name" value="Oligoxyloglucan reducing end-specific cellobiohydrolase"/>
    <property type="match status" value="1"/>
</dbReference>